<proteinExistence type="predicted"/>
<dbReference type="Pfam" id="PF06583">
    <property type="entry name" value="Neogenin_C"/>
    <property type="match status" value="1"/>
</dbReference>
<reference evidence="8" key="1">
    <citation type="submission" date="2019-08" db="EMBL/GenBank/DDBJ databases">
        <title>Three high-quality genomes provides insights into domestication of ducks.</title>
        <authorList>
            <person name="Hou Z.C."/>
            <person name="Zhu F."/>
            <person name="Yin Z.T."/>
            <person name="Zhang F."/>
        </authorList>
    </citation>
    <scope>NUCLEOTIDE SEQUENCE [LARGE SCALE GENOMIC DNA]</scope>
</reference>
<organism evidence="8 9">
    <name type="scientific">Anas platyrhynchos</name>
    <name type="common">Mallard</name>
    <name type="synonym">Anas boschas</name>
    <dbReference type="NCBI Taxonomy" id="8839"/>
    <lineage>
        <taxon>Eukaryota</taxon>
        <taxon>Metazoa</taxon>
        <taxon>Chordata</taxon>
        <taxon>Craniata</taxon>
        <taxon>Vertebrata</taxon>
        <taxon>Euteleostomi</taxon>
        <taxon>Archelosauria</taxon>
        <taxon>Archosauria</taxon>
        <taxon>Dinosauria</taxon>
        <taxon>Saurischia</taxon>
        <taxon>Theropoda</taxon>
        <taxon>Coelurosauria</taxon>
        <taxon>Aves</taxon>
        <taxon>Neognathae</taxon>
        <taxon>Galloanserae</taxon>
        <taxon>Anseriformes</taxon>
        <taxon>Anatidae</taxon>
        <taxon>Anatinae</taxon>
        <taxon>Anas</taxon>
    </lineage>
</organism>
<keyword evidence="3" id="KW-1133">Transmembrane helix</keyword>
<evidence type="ECO:0000256" key="4">
    <source>
        <dbReference type="ARBA" id="ARBA00023136"/>
    </source>
</evidence>
<sequence length="263" mass="27970">MEDSASLGGFVSCHGGSLSWLPCSEALWEKGGMWCVSVHVHACLYVKHFSVLYSFTAVISAHPIHSLDNPHHHFHSGSLASPTRSYLHHQVNPWPIGTSMSHSDRANSTESVRNTPSTDTMPASSSQTCADHQDPESTTGAYLANAQEEDSAQNLPTAHVRPSHPLKSFAVPAVPPAGSTYDPALPSTPLLTQQAPNHPVHSVKTASIGTLGRTRPPMPVVVPSAPDVQETTRMLEDSESVGTLTLPAASFGSAYQNGEPLCV</sequence>
<reference evidence="8" key="3">
    <citation type="submission" date="2025-09" db="UniProtKB">
        <authorList>
            <consortium name="Ensembl"/>
        </authorList>
    </citation>
    <scope>IDENTIFICATION</scope>
</reference>
<feature type="domain" description="Neogenin C-terminal" evidence="7">
    <location>
        <begin position="56"/>
        <end position="241"/>
    </location>
</feature>
<dbReference type="Proteomes" id="UP000694400">
    <property type="component" value="Chromosome 12"/>
</dbReference>
<evidence type="ECO:0000256" key="2">
    <source>
        <dbReference type="ARBA" id="ARBA00022692"/>
    </source>
</evidence>
<keyword evidence="2" id="KW-0812">Transmembrane</keyword>
<dbReference type="GO" id="GO:0016020">
    <property type="term" value="C:membrane"/>
    <property type="evidence" value="ECO:0007669"/>
    <property type="project" value="UniProtKB-SubCell"/>
</dbReference>
<keyword evidence="5" id="KW-0325">Glycoprotein</keyword>
<evidence type="ECO:0000256" key="3">
    <source>
        <dbReference type="ARBA" id="ARBA00022989"/>
    </source>
</evidence>
<keyword evidence="4" id="KW-0472">Membrane</keyword>
<dbReference type="AlphaFoldDB" id="A0A8B9SK70"/>
<evidence type="ECO:0000256" key="5">
    <source>
        <dbReference type="ARBA" id="ARBA00023180"/>
    </source>
</evidence>
<evidence type="ECO:0000256" key="1">
    <source>
        <dbReference type="ARBA" id="ARBA00004479"/>
    </source>
</evidence>
<dbReference type="InterPro" id="IPR010560">
    <property type="entry name" value="Neogenin_C"/>
</dbReference>
<comment type="subcellular location">
    <subcellularLocation>
        <location evidence="1">Membrane</location>
        <topology evidence="1">Single-pass type I membrane protein</topology>
    </subcellularLocation>
</comment>
<evidence type="ECO:0000313" key="8">
    <source>
        <dbReference type="Ensembl" id="ENSAPLP00020007483.1"/>
    </source>
</evidence>
<feature type="compositionally biased region" description="Polar residues" evidence="6">
    <location>
        <begin position="108"/>
        <end position="137"/>
    </location>
</feature>
<feature type="region of interest" description="Disordered" evidence="6">
    <location>
        <begin position="149"/>
        <end position="169"/>
    </location>
</feature>
<feature type="region of interest" description="Disordered" evidence="6">
    <location>
        <begin position="97"/>
        <end position="137"/>
    </location>
</feature>
<accession>A0A8B9SK70</accession>
<protein>
    <recommendedName>
        <fullName evidence="7">Neogenin C-terminal domain-containing protein</fullName>
    </recommendedName>
</protein>
<evidence type="ECO:0000256" key="6">
    <source>
        <dbReference type="SAM" id="MobiDB-lite"/>
    </source>
</evidence>
<evidence type="ECO:0000259" key="7">
    <source>
        <dbReference type="Pfam" id="PF06583"/>
    </source>
</evidence>
<evidence type="ECO:0000313" key="9">
    <source>
        <dbReference type="Proteomes" id="UP000694400"/>
    </source>
</evidence>
<name>A0A8B9SK70_ANAPL</name>
<reference evidence="8" key="2">
    <citation type="submission" date="2025-08" db="UniProtKB">
        <authorList>
            <consortium name="Ensembl"/>
        </authorList>
    </citation>
    <scope>IDENTIFICATION</scope>
</reference>
<dbReference type="Ensembl" id="ENSAPLT00020008045.1">
    <property type="protein sequence ID" value="ENSAPLP00020007483.1"/>
    <property type="gene ID" value="ENSAPLG00020005502.1"/>
</dbReference>